<dbReference type="PROSITE" id="PS00455">
    <property type="entry name" value="AMP_BINDING"/>
    <property type="match status" value="1"/>
</dbReference>
<dbReference type="SUPFAM" id="SSF56801">
    <property type="entry name" value="Acetyl-CoA synthetase-like"/>
    <property type="match status" value="1"/>
</dbReference>
<evidence type="ECO:0000313" key="10">
    <source>
        <dbReference type="Proteomes" id="UP000796880"/>
    </source>
</evidence>
<proteinExistence type="inferred from homology"/>
<feature type="domain" description="AMP-dependent synthetase/ligase" evidence="7">
    <location>
        <begin position="20"/>
        <end position="413"/>
    </location>
</feature>
<keyword evidence="3" id="KW-0963">Cytoplasm</keyword>
<comment type="caution">
    <text evidence="9">The sequence shown here is derived from an EMBL/GenBank/DDBJ whole genome shotgun (WGS) entry which is preliminary data.</text>
</comment>
<reference evidence="9" key="1">
    <citation type="submission" date="2020-03" db="EMBL/GenBank/DDBJ databases">
        <title>A high-quality chromosome-level genome assembly of a woody plant with both climbing and erect habits, Rhamnella rubrinervis.</title>
        <authorList>
            <person name="Lu Z."/>
            <person name="Yang Y."/>
            <person name="Zhu X."/>
            <person name="Sun Y."/>
        </authorList>
    </citation>
    <scope>NUCLEOTIDE SEQUENCE</scope>
    <source>
        <strain evidence="9">BYM</strain>
        <tissue evidence="9">Leaf</tissue>
    </source>
</reference>
<dbReference type="InterPro" id="IPR025110">
    <property type="entry name" value="AMP-bd_C"/>
</dbReference>
<dbReference type="Gene3D" id="3.40.50.12780">
    <property type="entry name" value="N-terminal domain of ligase-like"/>
    <property type="match status" value="1"/>
</dbReference>
<evidence type="ECO:0000259" key="8">
    <source>
        <dbReference type="Pfam" id="PF13193"/>
    </source>
</evidence>
<dbReference type="OrthoDB" id="10253115at2759"/>
<dbReference type="InterPro" id="IPR042099">
    <property type="entry name" value="ANL_N_sf"/>
</dbReference>
<keyword evidence="10" id="KW-1185">Reference proteome</keyword>
<evidence type="ECO:0000256" key="5">
    <source>
        <dbReference type="ARBA" id="ARBA00022741"/>
    </source>
</evidence>
<name>A0A8K0E6B3_9ROSA</name>
<dbReference type="AlphaFoldDB" id="A0A8K0E6B3"/>
<evidence type="ECO:0000259" key="7">
    <source>
        <dbReference type="Pfam" id="PF00501"/>
    </source>
</evidence>
<evidence type="ECO:0000256" key="2">
    <source>
        <dbReference type="ARBA" id="ARBA00006432"/>
    </source>
</evidence>
<keyword evidence="4" id="KW-0436">Ligase</keyword>
<keyword evidence="5" id="KW-0547">Nucleotide-binding</keyword>
<dbReference type="EMBL" id="VOIH02000008">
    <property type="protein sequence ID" value="KAF3440384.1"/>
    <property type="molecule type" value="Genomic_DNA"/>
</dbReference>
<protein>
    <recommendedName>
        <fullName evidence="11">Acyl-activating enzyme 1, peroxisomal</fullName>
    </recommendedName>
</protein>
<comment type="similarity">
    <text evidence="2">Belongs to the ATP-dependent AMP-binding enzyme family.</text>
</comment>
<accession>A0A8K0E6B3</accession>
<dbReference type="Proteomes" id="UP000796880">
    <property type="component" value="Unassembled WGS sequence"/>
</dbReference>
<dbReference type="Gene3D" id="3.30.300.30">
    <property type="match status" value="1"/>
</dbReference>
<feature type="domain" description="AMP-binding enzyme C-terminal" evidence="8">
    <location>
        <begin position="463"/>
        <end position="545"/>
    </location>
</feature>
<dbReference type="PANTHER" id="PTHR43859">
    <property type="entry name" value="ACYL-ACTIVATING ENZYME"/>
    <property type="match status" value="1"/>
</dbReference>
<sequence length="558" mass="60661">MKGLLQCSANYIPLTPLSFLERAALVYGDKASIIYGTIRFSWKQTHRRCVKLASALVQLGISPLDVVAAFAPNVPALYELHFGVPMAGAILSALNTRLDATTLAAILDQLEAKIVLVDYQFVDVLVKALDQLSQRKCMLSTKNQKRKCKLPIIVLIPECDHQTSTPSWINLEDLPNGSLNYDQLLSMGKADEFETILPNNECDPISVNYTSGTTGYPKGVVYSHRAVYLKSIGTILNIEMRPMPVFLWTVDMFRCNGWCFPWTIAALGGTNVCLRTFSAKVIFDSIALHGVTHICGKPTILNIIAGASDTSEQVPSAPLQSSVEIIVAGALPVPQILTRVMELGFIISHGYGMTEVLGPAIITPCKLPGKQLHSLMLEGVDVKDSKTMESVPYDGKTMGEIMFKGNTMMLGYLKNSSATKEACKGGWYRTGDIGIRHPDGDVQMKDRAKDIIISNGEVISSLEVETVLLSNPKVSEAAVVGRNVGDDCLGTSGGSNSRHFAFVKLKEGCSASSKEIIKFCGENLPPYMVPHDAIFGDLPVNSTGKVQKFVLRDKANVL</sequence>
<evidence type="ECO:0000256" key="4">
    <source>
        <dbReference type="ARBA" id="ARBA00022598"/>
    </source>
</evidence>
<evidence type="ECO:0000256" key="3">
    <source>
        <dbReference type="ARBA" id="ARBA00022490"/>
    </source>
</evidence>
<organism evidence="9 10">
    <name type="scientific">Rhamnella rubrinervis</name>
    <dbReference type="NCBI Taxonomy" id="2594499"/>
    <lineage>
        <taxon>Eukaryota</taxon>
        <taxon>Viridiplantae</taxon>
        <taxon>Streptophyta</taxon>
        <taxon>Embryophyta</taxon>
        <taxon>Tracheophyta</taxon>
        <taxon>Spermatophyta</taxon>
        <taxon>Magnoliopsida</taxon>
        <taxon>eudicotyledons</taxon>
        <taxon>Gunneridae</taxon>
        <taxon>Pentapetalae</taxon>
        <taxon>rosids</taxon>
        <taxon>fabids</taxon>
        <taxon>Rosales</taxon>
        <taxon>Rhamnaceae</taxon>
        <taxon>rhamnoid group</taxon>
        <taxon>Rhamneae</taxon>
        <taxon>Rhamnella</taxon>
    </lineage>
</organism>
<dbReference type="PANTHER" id="PTHR43859:SF11">
    <property type="entry name" value="4-COUMARATE--COA LIGASE"/>
    <property type="match status" value="1"/>
</dbReference>
<evidence type="ECO:0000313" key="9">
    <source>
        <dbReference type="EMBL" id="KAF3440384.1"/>
    </source>
</evidence>
<evidence type="ECO:0008006" key="11">
    <source>
        <dbReference type="Google" id="ProtNLM"/>
    </source>
</evidence>
<dbReference type="GO" id="GO:0005524">
    <property type="term" value="F:ATP binding"/>
    <property type="evidence" value="ECO:0007669"/>
    <property type="project" value="UniProtKB-KW"/>
</dbReference>
<dbReference type="GO" id="GO:0005829">
    <property type="term" value="C:cytosol"/>
    <property type="evidence" value="ECO:0007669"/>
    <property type="project" value="UniProtKB-SubCell"/>
</dbReference>
<dbReference type="InterPro" id="IPR020845">
    <property type="entry name" value="AMP-binding_CS"/>
</dbReference>
<dbReference type="InterPro" id="IPR000873">
    <property type="entry name" value="AMP-dep_synth/lig_dom"/>
</dbReference>
<dbReference type="Pfam" id="PF00501">
    <property type="entry name" value="AMP-binding"/>
    <property type="match status" value="1"/>
</dbReference>
<evidence type="ECO:0000256" key="6">
    <source>
        <dbReference type="ARBA" id="ARBA00022840"/>
    </source>
</evidence>
<keyword evidence="6" id="KW-0067">ATP-binding</keyword>
<dbReference type="Pfam" id="PF13193">
    <property type="entry name" value="AMP-binding_C"/>
    <property type="match status" value="1"/>
</dbReference>
<gene>
    <name evidence="9" type="ORF">FNV43_RR18668</name>
</gene>
<evidence type="ECO:0000256" key="1">
    <source>
        <dbReference type="ARBA" id="ARBA00004514"/>
    </source>
</evidence>
<comment type="subcellular location">
    <subcellularLocation>
        <location evidence="1">Cytoplasm</location>
        <location evidence="1">Cytosol</location>
    </subcellularLocation>
</comment>
<dbReference type="GO" id="GO:0016874">
    <property type="term" value="F:ligase activity"/>
    <property type="evidence" value="ECO:0007669"/>
    <property type="project" value="UniProtKB-KW"/>
</dbReference>
<dbReference type="InterPro" id="IPR045851">
    <property type="entry name" value="AMP-bd_C_sf"/>
</dbReference>